<sequence>MAPLRIAIIGAGPAGLTLARLLQVKGIPCTVYDLDANPHSRDQGGTVDLHRRGGQMVIEEAGLLEEFKKLARPEGEATKLVKYDGMVVIDENVQKVERTEEHKDRPEIDRLRLRQLLLGSLTEGNIVWGKKLLGVEKSKKVDGKFDLRFDGSVEEAFDIVVGADGAWSKVRPFLTDKNPFYSGITAIELWAMDVDIQHQWLSQYVGQGTMFMFDEGRAIICQRNGNNSIRTYAAVRQQETWLNDCGIDWSAPEAKTRLIEGYFADCADDLKRVILDSNDNLIPRPMYMLPVDIKWEPKAGVTLIGDAAHLMTPFAGVGVNIAMVDALDLSRAITSCVDDDKENIGAAMSAFEKEMFRRSQMFANKTWKNMQSHFSATGIDERAALIH</sequence>
<dbReference type="EMBL" id="EQ962658">
    <property type="protein sequence ID" value="EED13519.1"/>
    <property type="molecule type" value="Genomic_DNA"/>
</dbReference>
<dbReference type="GO" id="GO:0046677">
    <property type="term" value="P:response to antibiotic"/>
    <property type="evidence" value="ECO:0007669"/>
    <property type="project" value="InterPro"/>
</dbReference>
<dbReference type="PANTHER" id="PTHR46972">
    <property type="entry name" value="MONOOXYGENASE ASQM-RELATED"/>
    <property type="match status" value="1"/>
</dbReference>
<evidence type="ECO:0000256" key="3">
    <source>
        <dbReference type="ARBA" id="ARBA00023002"/>
    </source>
</evidence>
<dbReference type="GO" id="GO:0004497">
    <property type="term" value="F:monooxygenase activity"/>
    <property type="evidence" value="ECO:0007669"/>
    <property type="project" value="UniProtKB-KW"/>
</dbReference>
<dbReference type="PANTHER" id="PTHR46972:SF1">
    <property type="entry name" value="FAD DEPENDENT OXIDOREDUCTASE DOMAIN-CONTAINING PROTEIN"/>
    <property type="match status" value="1"/>
</dbReference>
<keyword evidence="4 7" id="KW-0503">Monooxygenase</keyword>
<dbReference type="AlphaFoldDB" id="B8MM07"/>
<feature type="signal peptide" evidence="5">
    <location>
        <begin position="1"/>
        <end position="19"/>
    </location>
</feature>
<evidence type="ECO:0000256" key="2">
    <source>
        <dbReference type="ARBA" id="ARBA00022827"/>
    </source>
</evidence>
<dbReference type="SUPFAM" id="SSF51905">
    <property type="entry name" value="FAD/NAD(P)-binding domain"/>
    <property type="match status" value="1"/>
</dbReference>
<dbReference type="RefSeq" id="XP_002485757.1">
    <property type="nucleotide sequence ID" value="XM_002485712.1"/>
</dbReference>
<evidence type="ECO:0000313" key="7">
    <source>
        <dbReference type="EMBL" id="EED13519.1"/>
    </source>
</evidence>
<accession>B8MM07</accession>
<keyword evidence="5" id="KW-0732">Signal</keyword>
<keyword evidence="2" id="KW-0274">FAD</keyword>
<protein>
    <submittedName>
        <fullName evidence="7">Monooxygenase, putative</fullName>
    </submittedName>
</protein>
<proteinExistence type="inferred from homology"/>
<dbReference type="OrthoDB" id="655030at2759"/>
<name>B8MM07_TALSN</name>
<dbReference type="Pfam" id="PF01494">
    <property type="entry name" value="FAD_binding_3"/>
    <property type="match status" value="1"/>
</dbReference>
<dbReference type="InterPro" id="IPR043683">
    <property type="entry name" value="TetX_monooxygenase"/>
</dbReference>
<dbReference type="Gene3D" id="3.50.50.60">
    <property type="entry name" value="FAD/NAD(P)-binding domain"/>
    <property type="match status" value="1"/>
</dbReference>
<dbReference type="InterPro" id="IPR036188">
    <property type="entry name" value="FAD/NAD-bd_sf"/>
</dbReference>
<dbReference type="InParanoid" id="B8MM07"/>
<dbReference type="eggNOG" id="KOG2614">
    <property type="taxonomic scope" value="Eukaryota"/>
</dbReference>
<keyword evidence="3" id="KW-0560">Oxidoreductase</keyword>
<evidence type="ECO:0000256" key="1">
    <source>
        <dbReference type="ARBA" id="ARBA00022630"/>
    </source>
</evidence>
<keyword evidence="1" id="KW-0285">Flavoprotein</keyword>
<feature type="domain" description="FAD-binding" evidence="6">
    <location>
        <begin position="6"/>
        <end position="335"/>
    </location>
</feature>
<dbReference type="VEuPathDB" id="FungiDB:TSTA_097750"/>
<evidence type="ECO:0000256" key="5">
    <source>
        <dbReference type="SAM" id="SignalP"/>
    </source>
</evidence>
<dbReference type="InterPro" id="IPR002938">
    <property type="entry name" value="FAD-bd"/>
</dbReference>
<dbReference type="GeneID" id="8108414"/>
<gene>
    <name evidence="7" type="ORF">TSTA_097750</name>
</gene>
<feature type="chain" id="PRO_5002877812" evidence="5">
    <location>
        <begin position="20"/>
        <end position="387"/>
    </location>
</feature>
<dbReference type="PRINTS" id="PR00420">
    <property type="entry name" value="RNGMNOXGNASE"/>
</dbReference>
<organism evidence="7 8">
    <name type="scientific">Talaromyces stipitatus (strain ATCC 10500 / CBS 375.48 / QM 6759 / NRRL 1006)</name>
    <name type="common">Penicillium stipitatum</name>
    <dbReference type="NCBI Taxonomy" id="441959"/>
    <lineage>
        <taxon>Eukaryota</taxon>
        <taxon>Fungi</taxon>
        <taxon>Dikarya</taxon>
        <taxon>Ascomycota</taxon>
        <taxon>Pezizomycotina</taxon>
        <taxon>Eurotiomycetes</taxon>
        <taxon>Eurotiomycetidae</taxon>
        <taxon>Eurotiales</taxon>
        <taxon>Trichocomaceae</taxon>
        <taxon>Talaromyces</taxon>
        <taxon>Talaromyces sect. Talaromyces</taxon>
    </lineage>
</organism>
<reference evidence="8" key="1">
    <citation type="journal article" date="2015" name="Genome Announc.">
        <title>Genome sequence of the AIDS-associated pathogen Penicillium marneffei (ATCC18224) and its near taxonomic relative Talaromyces stipitatus (ATCC10500).</title>
        <authorList>
            <person name="Nierman W.C."/>
            <person name="Fedorova-Abrams N.D."/>
            <person name="Andrianopoulos A."/>
        </authorList>
    </citation>
    <scope>NUCLEOTIDE SEQUENCE [LARGE SCALE GENOMIC DNA]</scope>
    <source>
        <strain evidence="8">ATCC 10500 / CBS 375.48 / QM 6759 / NRRL 1006</strain>
    </source>
</reference>
<dbReference type="HOGENOM" id="CLU_009665_4_0_1"/>
<dbReference type="PhylomeDB" id="B8MM07"/>
<dbReference type="HAMAP" id="MF_00845">
    <property type="entry name" value="TetX_monooxygenase"/>
    <property type="match status" value="1"/>
</dbReference>
<dbReference type="OMA" id="AYTGISF"/>
<evidence type="ECO:0000259" key="6">
    <source>
        <dbReference type="Pfam" id="PF01494"/>
    </source>
</evidence>
<evidence type="ECO:0000256" key="4">
    <source>
        <dbReference type="ARBA" id="ARBA00023033"/>
    </source>
</evidence>
<evidence type="ECO:0000313" key="8">
    <source>
        <dbReference type="Proteomes" id="UP000001745"/>
    </source>
</evidence>
<dbReference type="STRING" id="441959.B8MM07"/>
<dbReference type="GO" id="GO:0071949">
    <property type="term" value="F:FAD binding"/>
    <property type="evidence" value="ECO:0007669"/>
    <property type="project" value="InterPro"/>
</dbReference>
<keyword evidence="8" id="KW-1185">Reference proteome</keyword>
<dbReference type="Proteomes" id="UP000001745">
    <property type="component" value="Unassembled WGS sequence"/>
</dbReference>